<evidence type="ECO:0000256" key="4">
    <source>
        <dbReference type="ARBA" id="ARBA00023134"/>
    </source>
</evidence>
<dbReference type="AlphaFoldDB" id="A0A347UD02"/>
<keyword evidence="5" id="KW-0472">Membrane</keyword>
<dbReference type="GO" id="GO:0016020">
    <property type="term" value="C:membrane"/>
    <property type="evidence" value="ECO:0007669"/>
    <property type="project" value="UniProtKB-SubCell"/>
</dbReference>
<dbReference type="OrthoDB" id="7927795at2"/>
<dbReference type="GO" id="GO:0003924">
    <property type="term" value="F:GTPase activity"/>
    <property type="evidence" value="ECO:0007669"/>
    <property type="project" value="InterPro"/>
</dbReference>
<name>A0A347UD02_9RHOB</name>
<keyword evidence="2" id="KW-0547">Nucleotide-binding</keyword>
<dbReference type="InterPro" id="IPR027094">
    <property type="entry name" value="Mitofusin_fam"/>
</dbReference>
<gene>
    <name evidence="7" type="ORF">BAR1_01515</name>
</gene>
<dbReference type="Pfam" id="PF00350">
    <property type="entry name" value="Dynamin_N"/>
    <property type="match status" value="1"/>
</dbReference>
<dbReference type="PANTHER" id="PTHR10465:SF0">
    <property type="entry name" value="SARCALUMENIN"/>
    <property type="match status" value="1"/>
</dbReference>
<feature type="domain" description="Dynamin N-terminal" evidence="6">
    <location>
        <begin position="58"/>
        <end position="284"/>
    </location>
</feature>
<dbReference type="Proteomes" id="UP000261704">
    <property type="component" value="Chromosome"/>
</dbReference>
<sequence>METEAATLFQEHRVGEQLQSVKASLLGLLHQLGSLSDGALKERLGPVEKRLMENQARVAVIGQVKAGKSSLINCLIRKPEFLPSDINPWTSIVTQLHFAHPSGQTSGAIFRFFDEEQWYQLATRGGRLGELTDGLLEDYKSEQLFDQVDAMRERAKMRLSDKFEALLGQSHKFNTINSEIMSRYVCAGDCPDTPVKKSVAGRFSDITRAAEVFFEQDPFGCPMCIMDTPGINDPLLIREEITQQSLETADYFVVVLSAHQSLTNVDLRLIRLLKALNQDQIVVFVNRVDEVTASADELEKLRKRVVGQLRRELNGKEVPVILGSAAWADYALTENDEYLDPDVLQDFVQVCGLEEQVEKSTPADLVNAEMRASAYVASGLPKLEEALSDMIYHKAAATDLIEAVTDLENLSRQTIEQTRVRIDNLIREDANAAPILTREEKDQLVILARAQIKSVFKSLKVSAAEGWEELQADLAFTINGYSDNYYETILAEIADLKRGETYQCDLDPLRETLREHYTLAFEAIRNSLVDEIVILNQSLGAEFCEEIRDHMKAVRANTWFLGTLLPKTDALYRTVSLDLTASWLNGLLGFPRGKIRQAVDTASKQFRDICSEMVGKGRSDIETAIERLMGEYIDDVSQHLDVFSEQGKDGKVHTNQENRTRKRTMQQSSNDLETAEMLVETLVEIRSMLEASGGAK</sequence>
<dbReference type="GO" id="GO:0005525">
    <property type="term" value="F:GTP binding"/>
    <property type="evidence" value="ECO:0007669"/>
    <property type="project" value="UniProtKB-KW"/>
</dbReference>
<comment type="subcellular location">
    <subcellularLocation>
        <location evidence="1">Membrane</location>
    </subcellularLocation>
</comment>
<evidence type="ECO:0000259" key="6">
    <source>
        <dbReference type="Pfam" id="PF00350"/>
    </source>
</evidence>
<evidence type="ECO:0000256" key="2">
    <source>
        <dbReference type="ARBA" id="ARBA00022741"/>
    </source>
</evidence>
<keyword evidence="8" id="KW-1185">Reference proteome</keyword>
<dbReference type="PANTHER" id="PTHR10465">
    <property type="entry name" value="TRANSMEMBRANE GTPASE FZO1"/>
    <property type="match status" value="1"/>
</dbReference>
<organism evidence="7 8">
    <name type="scientific">Profundibacter amoris</name>
    <dbReference type="NCBI Taxonomy" id="2171755"/>
    <lineage>
        <taxon>Bacteria</taxon>
        <taxon>Pseudomonadati</taxon>
        <taxon>Pseudomonadota</taxon>
        <taxon>Alphaproteobacteria</taxon>
        <taxon>Rhodobacterales</taxon>
        <taxon>Paracoccaceae</taxon>
        <taxon>Profundibacter</taxon>
    </lineage>
</organism>
<dbReference type="InterPro" id="IPR027417">
    <property type="entry name" value="P-loop_NTPase"/>
</dbReference>
<dbReference type="KEGG" id="pamo:BAR1_01515"/>
<evidence type="ECO:0000256" key="5">
    <source>
        <dbReference type="ARBA" id="ARBA00023136"/>
    </source>
</evidence>
<keyword evidence="3" id="KW-0378">Hydrolase</keyword>
<protein>
    <recommendedName>
        <fullName evidence="6">Dynamin N-terminal domain-containing protein</fullName>
    </recommendedName>
</protein>
<evidence type="ECO:0000256" key="3">
    <source>
        <dbReference type="ARBA" id="ARBA00022801"/>
    </source>
</evidence>
<evidence type="ECO:0000313" key="8">
    <source>
        <dbReference type="Proteomes" id="UP000261704"/>
    </source>
</evidence>
<dbReference type="CDD" id="cd00882">
    <property type="entry name" value="Ras_like_GTPase"/>
    <property type="match status" value="1"/>
</dbReference>
<dbReference type="Gene3D" id="3.40.50.300">
    <property type="entry name" value="P-loop containing nucleotide triphosphate hydrolases"/>
    <property type="match status" value="1"/>
</dbReference>
<evidence type="ECO:0000313" key="7">
    <source>
        <dbReference type="EMBL" id="AXX96730.1"/>
    </source>
</evidence>
<accession>A0A347UD02</accession>
<evidence type="ECO:0000256" key="1">
    <source>
        <dbReference type="ARBA" id="ARBA00004370"/>
    </source>
</evidence>
<proteinExistence type="predicted"/>
<reference evidence="7 8" key="1">
    <citation type="submission" date="2018-09" db="EMBL/GenBank/DDBJ databases">
        <title>Profundibacter amoris BAR1 gen. nov., sp. nov., a new member of the Roseobacter clade isolated at Lokis Castle Vent Field on the Arctic Mid-Oceanic Ridge.</title>
        <authorList>
            <person name="Le Moine Bauer S."/>
            <person name="Sjoeberg A.G."/>
            <person name="L'Haridon S."/>
            <person name="Stokke R."/>
            <person name="Roalkvam I."/>
            <person name="Steen I.H."/>
            <person name="Dahle H."/>
        </authorList>
    </citation>
    <scope>NUCLEOTIDE SEQUENCE [LARGE SCALE GENOMIC DNA]</scope>
    <source>
        <strain evidence="7 8">BAR1</strain>
    </source>
</reference>
<keyword evidence="4" id="KW-0342">GTP-binding</keyword>
<dbReference type="EMBL" id="CP032125">
    <property type="protein sequence ID" value="AXX96730.1"/>
    <property type="molecule type" value="Genomic_DNA"/>
</dbReference>
<dbReference type="InterPro" id="IPR045063">
    <property type="entry name" value="Dynamin_N"/>
</dbReference>
<dbReference type="SUPFAM" id="SSF52540">
    <property type="entry name" value="P-loop containing nucleoside triphosphate hydrolases"/>
    <property type="match status" value="1"/>
</dbReference>